<comment type="caution">
    <text evidence="11">The sequence shown here is derived from an EMBL/GenBank/DDBJ whole genome shotgun (WGS) entry which is preliminary data.</text>
</comment>
<dbReference type="Proteomes" id="UP000034913">
    <property type="component" value="Unassembled WGS sequence"/>
</dbReference>
<sequence length="86" mass="9299">MKPIIKFLHEARTELSKVSWPSQRTVINLTLAVLGISLLFTIFTGGVDYLFTAGVKYLTTLSQSSSGQTVTAPDINVGDIQTTPAQ</sequence>
<evidence type="ECO:0000256" key="5">
    <source>
        <dbReference type="ARBA" id="ARBA00022927"/>
    </source>
</evidence>
<protein>
    <recommendedName>
        <fullName evidence="9">Protein translocase subunit SecE</fullName>
    </recommendedName>
</protein>
<dbReference type="GO" id="GO:0043952">
    <property type="term" value="P:protein transport by the Sec complex"/>
    <property type="evidence" value="ECO:0007669"/>
    <property type="project" value="UniProtKB-UniRule"/>
</dbReference>
<dbReference type="GO" id="GO:0065002">
    <property type="term" value="P:intracellular protein transmembrane transport"/>
    <property type="evidence" value="ECO:0007669"/>
    <property type="project" value="UniProtKB-UniRule"/>
</dbReference>
<comment type="function">
    <text evidence="9">Essential subunit of the Sec protein translocation channel SecYEG. Clamps together the 2 halves of SecY. May contact the channel plug during translocation.</text>
</comment>
<dbReference type="PANTHER" id="PTHR33910:SF1">
    <property type="entry name" value="PROTEIN TRANSLOCASE SUBUNIT SECE"/>
    <property type="match status" value="1"/>
</dbReference>
<dbReference type="GO" id="GO:0009306">
    <property type="term" value="P:protein secretion"/>
    <property type="evidence" value="ECO:0007669"/>
    <property type="project" value="UniProtKB-UniRule"/>
</dbReference>
<evidence type="ECO:0000313" key="11">
    <source>
        <dbReference type="EMBL" id="KKW26734.1"/>
    </source>
</evidence>
<dbReference type="PANTHER" id="PTHR33910">
    <property type="entry name" value="PROTEIN TRANSLOCASE SUBUNIT SECE"/>
    <property type="match status" value="1"/>
</dbReference>
<keyword evidence="6 9" id="KW-1133">Transmembrane helix</keyword>
<evidence type="ECO:0000256" key="6">
    <source>
        <dbReference type="ARBA" id="ARBA00022989"/>
    </source>
</evidence>
<keyword evidence="8 9" id="KW-0472">Membrane</keyword>
<dbReference type="InterPro" id="IPR005807">
    <property type="entry name" value="SecE_bac"/>
</dbReference>
<evidence type="ECO:0000256" key="9">
    <source>
        <dbReference type="HAMAP-Rule" id="MF_00422"/>
    </source>
</evidence>
<comment type="subunit">
    <text evidence="9">Component of the Sec protein translocase complex. Heterotrimer consisting of SecY, SecE and SecG subunits. The heterotrimers can form oligomers, although 1 heterotrimer is thought to be able to translocate proteins. Interacts with the ribosome. Interacts with SecDF, and other proteins may be involved. Interacts with SecA.</text>
</comment>
<feature type="transmembrane region" description="Helical" evidence="9">
    <location>
        <begin position="26"/>
        <end position="51"/>
    </location>
</feature>
<evidence type="ECO:0000256" key="7">
    <source>
        <dbReference type="ARBA" id="ARBA00023010"/>
    </source>
</evidence>
<reference evidence="11 12" key="1">
    <citation type="journal article" date="2015" name="Nature">
        <title>rRNA introns, odd ribosomes, and small enigmatic genomes across a large radiation of phyla.</title>
        <authorList>
            <person name="Brown C.T."/>
            <person name="Hug L.A."/>
            <person name="Thomas B.C."/>
            <person name="Sharon I."/>
            <person name="Castelle C.J."/>
            <person name="Singh A."/>
            <person name="Wilkins M.J."/>
            <person name="Williams K.H."/>
            <person name="Banfield J.F."/>
        </authorList>
    </citation>
    <scope>NUCLEOTIDE SEQUENCE [LARGE SCALE GENOMIC DNA]</scope>
</reference>
<dbReference type="InterPro" id="IPR001901">
    <property type="entry name" value="Translocase_SecE/Sec61-g"/>
</dbReference>
<gene>
    <name evidence="9" type="primary">secE</name>
    <name evidence="11" type="ORF">VF00_C0002G0059</name>
</gene>
<dbReference type="Gene3D" id="1.20.5.1030">
    <property type="entry name" value="Preprotein translocase secy subunit"/>
    <property type="match status" value="1"/>
</dbReference>
<dbReference type="EMBL" id="LCRB01000002">
    <property type="protein sequence ID" value="KKW26734.1"/>
    <property type="molecule type" value="Genomic_DNA"/>
</dbReference>
<evidence type="ECO:0000313" key="12">
    <source>
        <dbReference type="Proteomes" id="UP000034913"/>
    </source>
</evidence>
<comment type="subcellular location">
    <subcellularLocation>
        <location evidence="9">Cell membrane</location>
        <topology evidence="9">Single-pass membrane protein</topology>
    </subcellularLocation>
    <subcellularLocation>
        <location evidence="1">Membrane</location>
    </subcellularLocation>
</comment>
<feature type="region of interest" description="Disordered" evidence="10">
    <location>
        <begin position="64"/>
        <end position="86"/>
    </location>
</feature>
<dbReference type="AlphaFoldDB" id="A0A0G2A3I4"/>
<dbReference type="InterPro" id="IPR038379">
    <property type="entry name" value="SecE_sf"/>
</dbReference>
<dbReference type="NCBIfam" id="TIGR00964">
    <property type="entry name" value="secE_bact"/>
    <property type="match status" value="1"/>
</dbReference>
<keyword evidence="7 9" id="KW-0811">Translocation</keyword>
<dbReference type="Pfam" id="PF00584">
    <property type="entry name" value="SecE"/>
    <property type="match status" value="1"/>
</dbReference>
<dbReference type="GO" id="GO:0008320">
    <property type="term" value="F:protein transmembrane transporter activity"/>
    <property type="evidence" value="ECO:0007669"/>
    <property type="project" value="UniProtKB-UniRule"/>
</dbReference>
<dbReference type="HAMAP" id="MF_00422">
    <property type="entry name" value="SecE"/>
    <property type="match status" value="1"/>
</dbReference>
<organism evidence="11 12">
    <name type="scientific">candidate division Kazan bacterium GW2011_GWB1_52_7</name>
    <dbReference type="NCBI Taxonomy" id="1620414"/>
    <lineage>
        <taxon>Bacteria</taxon>
        <taxon>Bacteria division Kazan-3B-28</taxon>
    </lineage>
</organism>
<evidence type="ECO:0000256" key="10">
    <source>
        <dbReference type="SAM" id="MobiDB-lite"/>
    </source>
</evidence>
<evidence type="ECO:0000256" key="4">
    <source>
        <dbReference type="ARBA" id="ARBA00022692"/>
    </source>
</evidence>
<dbReference type="GO" id="GO:0005886">
    <property type="term" value="C:plasma membrane"/>
    <property type="evidence" value="ECO:0007669"/>
    <property type="project" value="UniProtKB-SubCell"/>
</dbReference>
<proteinExistence type="inferred from homology"/>
<comment type="similarity">
    <text evidence="9">Belongs to the SecE/SEC61-gamma family.</text>
</comment>
<keyword evidence="2 9" id="KW-0813">Transport</keyword>
<evidence type="ECO:0000256" key="3">
    <source>
        <dbReference type="ARBA" id="ARBA00022475"/>
    </source>
</evidence>
<evidence type="ECO:0000256" key="1">
    <source>
        <dbReference type="ARBA" id="ARBA00004370"/>
    </source>
</evidence>
<accession>A0A0G2A3I4</accession>
<evidence type="ECO:0000256" key="2">
    <source>
        <dbReference type="ARBA" id="ARBA00022448"/>
    </source>
</evidence>
<keyword evidence="3 9" id="KW-1003">Cell membrane</keyword>
<dbReference type="GO" id="GO:0006605">
    <property type="term" value="P:protein targeting"/>
    <property type="evidence" value="ECO:0007669"/>
    <property type="project" value="UniProtKB-UniRule"/>
</dbReference>
<name>A0A0G2A3I4_UNCK3</name>
<evidence type="ECO:0000256" key="8">
    <source>
        <dbReference type="ARBA" id="ARBA00023136"/>
    </source>
</evidence>
<keyword evidence="4 9" id="KW-0812">Transmembrane</keyword>
<keyword evidence="5 9" id="KW-0653">Protein transport</keyword>